<dbReference type="CDD" id="cd00143">
    <property type="entry name" value="PP2Cc"/>
    <property type="match status" value="1"/>
</dbReference>
<dbReference type="SMART" id="SM00332">
    <property type="entry name" value="PP2Cc"/>
    <property type="match status" value="1"/>
</dbReference>
<evidence type="ECO:0000259" key="1">
    <source>
        <dbReference type="PROSITE" id="PS51746"/>
    </source>
</evidence>
<evidence type="ECO:0000313" key="3">
    <source>
        <dbReference type="Proteomes" id="UP000242715"/>
    </source>
</evidence>
<keyword evidence="3" id="KW-1185">Reference proteome</keyword>
<name>A0A2Z6LVD3_TRISU</name>
<organism evidence="2 3">
    <name type="scientific">Trifolium subterraneum</name>
    <name type="common">Subterranean clover</name>
    <dbReference type="NCBI Taxonomy" id="3900"/>
    <lineage>
        <taxon>Eukaryota</taxon>
        <taxon>Viridiplantae</taxon>
        <taxon>Streptophyta</taxon>
        <taxon>Embryophyta</taxon>
        <taxon>Tracheophyta</taxon>
        <taxon>Spermatophyta</taxon>
        <taxon>Magnoliopsida</taxon>
        <taxon>eudicotyledons</taxon>
        <taxon>Gunneridae</taxon>
        <taxon>Pentapetalae</taxon>
        <taxon>rosids</taxon>
        <taxon>fabids</taxon>
        <taxon>Fabales</taxon>
        <taxon>Fabaceae</taxon>
        <taxon>Papilionoideae</taxon>
        <taxon>50 kb inversion clade</taxon>
        <taxon>NPAAA clade</taxon>
        <taxon>Hologalegina</taxon>
        <taxon>IRL clade</taxon>
        <taxon>Trifolieae</taxon>
        <taxon>Trifolium</taxon>
    </lineage>
</organism>
<accession>A0A2Z6LVD3</accession>
<dbReference type="InterPro" id="IPR001932">
    <property type="entry name" value="PPM-type_phosphatase-like_dom"/>
</dbReference>
<proteinExistence type="predicted"/>
<dbReference type="InterPro" id="IPR036457">
    <property type="entry name" value="PPM-type-like_dom_sf"/>
</dbReference>
<sequence>MASFLNKLFGSPYRKYNIELDETFNNDPLAWSRPLVKHHCGEFSMAAVQANMDMEDQSQVEVDTDKLFVGVYDGHKGDTTAIYLRDHIFSELLTRFQQNIRYIEDPAVNFGVAVETMMRQSIREMETRFIEYAKNSFEQQNEIQNSFVSSGCLICIIWKGTICVANVGNSRAILGSQKGIGPLKRLAVEQMVIDHSFQNPAIQQEFLRCYPDRHSHYQCIQEKGLSETSSCIGYAYMKNARFTQRRPFEIPLSELVTSPFNTFPLLSSHPSVSSRRLRDSDRFIIFGSGGFWKLISNEKAAGVVNNSSRDRIAERLVTLALEEDPDKKGRTYRDLVKIPKSNCISGNNGNQNSGFRSAYHDDITVIVVYLDKMPNGEGVRPEINSYRGYDNTVRQSEFRNFNNKANA</sequence>
<dbReference type="SUPFAM" id="SSF81606">
    <property type="entry name" value="PP2C-like"/>
    <property type="match status" value="1"/>
</dbReference>
<dbReference type="Proteomes" id="UP000242715">
    <property type="component" value="Unassembled WGS sequence"/>
</dbReference>
<dbReference type="Gene3D" id="3.60.40.10">
    <property type="entry name" value="PPM-type phosphatase domain"/>
    <property type="match status" value="1"/>
</dbReference>
<dbReference type="AlphaFoldDB" id="A0A2Z6LVD3"/>
<feature type="domain" description="PPM-type phosphatase" evidence="1">
    <location>
        <begin position="39"/>
        <end position="370"/>
    </location>
</feature>
<dbReference type="EMBL" id="DF973269">
    <property type="protein sequence ID" value="GAU23441.1"/>
    <property type="molecule type" value="Genomic_DNA"/>
</dbReference>
<dbReference type="OrthoDB" id="10049211at2759"/>
<dbReference type="PROSITE" id="PS51746">
    <property type="entry name" value="PPM_2"/>
    <property type="match status" value="1"/>
</dbReference>
<evidence type="ECO:0000313" key="2">
    <source>
        <dbReference type="EMBL" id="GAU23441.1"/>
    </source>
</evidence>
<gene>
    <name evidence="2" type="ORF">TSUD_331390</name>
</gene>
<reference evidence="3" key="1">
    <citation type="journal article" date="2017" name="Front. Plant Sci.">
        <title>Climate Clever Clovers: New Paradigm to Reduce the Environmental Footprint of Ruminants by Breeding Low Methanogenic Forages Utilizing Haplotype Variation.</title>
        <authorList>
            <person name="Kaur P."/>
            <person name="Appels R."/>
            <person name="Bayer P.E."/>
            <person name="Keeble-Gagnere G."/>
            <person name="Wang J."/>
            <person name="Hirakawa H."/>
            <person name="Shirasawa K."/>
            <person name="Vercoe P."/>
            <person name="Stefanova K."/>
            <person name="Durmic Z."/>
            <person name="Nichols P."/>
            <person name="Revell C."/>
            <person name="Isobe S.N."/>
            <person name="Edwards D."/>
            <person name="Erskine W."/>
        </authorList>
    </citation>
    <scope>NUCLEOTIDE SEQUENCE [LARGE SCALE GENOMIC DNA]</scope>
    <source>
        <strain evidence="3">cv. Daliak</strain>
    </source>
</reference>
<dbReference type="Pfam" id="PF00481">
    <property type="entry name" value="PP2C"/>
    <property type="match status" value="1"/>
</dbReference>
<dbReference type="GO" id="GO:0004722">
    <property type="term" value="F:protein serine/threonine phosphatase activity"/>
    <property type="evidence" value="ECO:0007669"/>
    <property type="project" value="InterPro"/>
</dbReference>
<dbReference type="InterPro" id="IPR015655">
    <property type="entry name" value="PP2C"/>
</dbReference>
<protein>
    <recommendedName>
        <fullName evidence="1">PPM-type phosphatase domain-containing protein</fullName>
    </recommendedName>
</protein>
<dbReference type="PANTHER" id="PTHR47992">
    <property type="entry name" value="PROTEIN PHOSPHATASE"/>
    <property type="match status" value="1"/>
</dbReference>